<feature type="coiled-coil region" evidence="1">
    <location>
        <begin position="164"/>
        <end position="191"/>
    </location>
</feature>
<keyword evidence="1" id="KW-0175">Coiled coil</keyword>
<gene>
    <name evidence="2" type="ORF">DFO77_103130</name>
</gene>
<evidence type="ECO:0000256" key="1">
    <source>
        <dbReference type="SAM" id="Coils"/>
    </source>
</evidence>
<organism evidence="2 3">
    <name type="scientific">Marinilabilia salmonicolor</name>
    <dbReference type="NCBI Taxonomy" id="989"/>
    <lineage>
        <taxon>Bacteria</taxon>
        <taxon>Pseudomonadati</taxon>
        <taxon>Bacteroidota</taxon>
        <taxon>Bacteroidia</taxon>
        <taxon>Marinilabiliales</taxon>
        <taxon>Marinilabiliaceae</taxon>
        <taxon>Marinilabilia</taxon>
    </lineage>
</organism>
<proteinExistence type="predicted"/>
<reference evidence="2 3" key="1">
    <citation type="submission" date="2018-07" db="EMBL/GenBank/DDBJ databases">
        <title>Freshwater and sediment microbial communities from various areas in North America, analyzing microbe dynamics in response to fracking.</title>
        <authorList>
            <person name="Lamendella R."/>
        </authorList>
    </citation>
    <scope>NUCLEOTIDE SEQUENCE [LARGE SCALE GENOMIC DNA]</scope>
    <source>
        <strain evidence="2 3">160A</strain>
    </source>
</reference>
<evidence type="ECO:0008006" key="4">
    <source>
        <dbReference type="Google" id="ProtNLM"/>
    </source>
</evidence>
<dbReference type="EMBL" id="QPIZ01000003">
    <property type="protein sequence ID" value="RCW38660.1"/>
    <property type="molecule type" value="Genomic_DNA"/>
</dbReference>
<keyword evidence="3" id="KW-1185">Reference proteome</keyword>
<dbReference type="Proteomes" id="UP000252733">
    <property type="component" value="Unassembled WGS sequence"/>
</dbReference>
<accession>A0A368VEG9</accession>
<sequence>MADKEFNLIGVLKANTANFERGIDRSKQKVGQFNRNQKQASKMTKNIGKSLMSVAGSFGAVFGGAAIAVKGFQGIVTSSQAAGDKWTVAVDGMKGSLDAFYRSIGTGDFDNLIDNMIRGRDAAEEFSKAMDDLFEGSMSLKINTAEIDKQIAQLETDRKNAYAAKDYEKVLEIAEKINKKEEEKLALIQQEANLRYKAFQSKANSDLGFTDNQLVEFLKGYRTDSNIREEAQAFIDTEAELQDEVRKAFNFRGKEAGQDAQKELENFRKTATDQIKIYVELMRNYAGSTDEFIQNTVSAYTAGIEAETQSLKKRQSNEQQYARAKEKVDKERIASQEEYNQKLSRELALEQSRYTNTRLKGKGVSSVGSVGSINTTSLVGMQGVLANQQSNINSVADLDELENSLFELQGLSSDLAGGFMSIFDEGEKGFSRLGDAVENFANQVIQQLIGRGILMLLSSLIPGGSVVGGLLGFSEGGTVPKFATGGIVSGSSTIGDNMLARVNSGEMILNDKQQSSLFRMLDKGGNGGVSGDVRFEIAGDKLIGVLNNHQKRQNSYR</sequence>
<dbReference type="RefSeq" id="WP_114436424.1">
    <property type="nucleotide sequence ID" value="NZ_QPIZ01000003.1"/>
</dbReference>
<evidence type="ECO:0000313" key="2">
    <source>
        <dbReference type="EMBL" id="RCW38660.1"/>
    </source>
</evidence>
<comment type="caution">
    <text evidence="2">The sequence shown here is derived from an EMBL/GenBank/DDBJ whole genome shotgun (WGS) entry which is preliminary data.</text>
</comment>
<protein>
    <recommendedName>
        <fullName evidence="4">Tail length tape measure protein</fullName>
    </recommendedName>
</protein>
<dbReference type="AlphaFoldDB" id="A0A368VEG9"/>
<evidence type="ECO:0000313" key="3">
    <source>
        <dbReference type="Proteomes" id="UP000252733"/>
    </source>
</evidence>
<name>A0A368VEG9_9BACT</name>